<dbReference type="Proteomes" id="UP000826271">
    <property type="component" value="Unassembled WGS sequence"/>
</dbReference>
<dbReference type="EMBL" id="WHWC01000003">
    <property type="protein sequence ID" value="KAG8386919.1"/>
    <property type="molecule type" value="Genomic_DNA"/>
</dbReference>
<comment type="caution">
    <text evidence="1">The sequence shown here is derived from an EMBL/GenBank/DDBJ whole genome shotgun (WGS) entry which is preliminary data.</text>
</comment>
<reference evidence="1" key="1">
    <citation type="submission" date="2019-10" db="EMBL/GenBank/DDBJ databases">
        <authorList>
            <person name="Zhang R."/>
            <person name="Pan Y."/>
            <person name="Wang J."/>
            <person name="Ma R."/>
            <person name="Yu S."/>
        </authorList>
    </citation>
    <scope>NUCLEOTIDE SEQUENCE</scope>
    <source>
        <strain evidence="1">LA-IB0</strain>
        <tissue evidence="1">Leaf</tissue>
    </source>
</reference>
<sequence>MSSYMNRVWMAAASVSVVNSHPDQAGQKLKYGKKLFSSSAVADSADLRPLTGVLNSSEFDGLIGGGGDDKRKQAEESLHRVMYLNCWGGLGSTAGGDDEGSWAKD</sequence>
<protein>
    <submittedName>
        <fullName evidence="1">Uncharacterized protein</fullName>
    </submittedName>
</protein>
<gene>
    <name evidence="1" type="ORF">BUALT_Bualt03G0198900</name>
</gene>
<keyword evidence="2" id="KW-1185">Reference proteome</keyword>
<dbReference type="InterPro" id="IPR022251">
    <property type="entry name" value="DUF3774_wound-induced"/>
</dbReference>
<organism evidence="1 2">
    <name type="scientific">Buddleja alternifolia</name>
    <dbReference type="NCBI Taxonomy" id="168488"/>
    <lineage>
        <taxon>Eukaryota</taxon>
        <taxon>Viridiplantae</taxon>
        <taxon>Streptophyta</taxon>
        <taxon>Embryophyta</taxon>
        <taxon>Tracheophyta</taxon>
        <taxon>Spermatophyta</taxon>
        <taxon>Magnoliopsida</taxon>
        <taxon>eudicotyledons</taxon>
        <taxon>Gunneridae</taxon>
        <taxon>Pentapetalae</taxon>
        <taxon>asterids</taxon>
        <taxon>lamiids</taxon>
        <taxon>Lamiales</taxon>
        <taxon>Scrophulariaceae</taxon>
        <taxon>Buddlejeae</taxon>
        <taxon>Buddleja</taxon>
    </lineage>
</organism>
<name>A0AAV6XWN5_9LAMI</name>
<evidence type="ECO:0000313" key="2">
    <source>
        <dbReference type="Proteomes" id="UP000826271"/>
    </source>
</evidence>
<accession>A0AAV6XWN5</accession>
<dbReference type="PANTHER" id="PTHR33090">
    <property type="entry name" value="DUF3774 DOMAIN PROTEIN-RELATED"/>
    <property type="match status" value="1"/>
</dbReference>
<dbReference type="Pfam" id="PF12609">
    <property type="entry name" value="DUF3774"/>
    <property type="match status" value="1"/>
</dbReference>
<proteinExistence type="predicted"/>
<evidence type="ECO:0000313" key="1">
    <source>
        <dbReference type="EMBL" id="KAG8386919.1"/>
    </source>
</evidence>
<dbReference type="AlphaFoldDB" id="A0AAV6XWN5"/>